<evidence type="ECO:0000256" key="3">
    <source>
        <dbReference type="ARBA" id="ARBA00022475"/>
    </source>
</evidence>
<name>A0A644YVK7_9ZZZZ</name>
<dbReference type="Pfam" id="PF19300">
    <property type="entry name" value="BPD_transp_1_N"/>
    <property type="match status" value="1"/>
</dbReference>
<keyword evidence="6 7" id="KW-0472">Membrane</keyword>
<keyword evidence="2" id="KW-0813">Transport</keyword>
<protein>
    <submittedName>
        <fullName evidence="9">Dipeptide transport system permease protein DppB</fullName>
    </submittedName>
</protein>
<feature type="transmembrane region" description="Helical" evidence="7">
    <location>
        <begin position="9"/>
        <end position="30"/>
    </location>
</feature>
<reference evidence="9" key="1">
    <citation type="submission" date="2019-08" db="EMBL/GenBank/DDBJ databases">
        <authorList>
            <person name="Kucharzyk K."/>
            <person name="Murdoch R.W."/>
            <person name="Higgins S."/>
            <person name="Loffler F."/>
        </authorList>
    </citation>
    <scope>NUCLEOTIDE SEQUENCE</scope>
</reference>
<feature type="transmembrane region" description="Helical" evidence="7">
    <location>
        <begin position="135"/>
        <end position="157"/>
    </location>
</feature>
<dbReference type="InterPro" id="IPR045621">
    <property type="entry name" value="BPD_transp_1_N"/>
</dbReference>
<comment type="subcellular location">
    <subcellularLocation>
        <location evidence="1">Cell membrane</location>
        <topology evidence="1">Multi-pass membrane protein</topology>
    </subcellularLocation>
</comment>
<comment type="caution">
    <text evidence="9">The sequence shown here is derived from an EMBL/GenBank/DDBJ whole genome shotgun (WGS) entry which is preliminary data.</text>
</comment>
<feature type="transmembrane region" description="Helical" evidence="7">
    <location>
        <begin position="100"/>
        <end position="123"/>
    </location>
</feature>
<dbReference type="EMBL" id="VSSQ01006247">
    <property type="protein sequence ID" value="MPM32038.1"/>
    <property type="molecule type" value="Genomic_DNA"/>
</dbReference>
<keyword evidence="5 7" id="KW-1133">Transmembrane helix</keyword>
<dbReference type="SUPFAM" id="SSF161098">
    <property type="entry name" value="MetI-like"/>
    <property type="match status" value="1"/>
</dbReference>
<evidence type="ECO:0000256" key="7">
    <source>
        <dbReference type="SAM" id="Phobius"/>
    </source>
</evidence>
<feature type="transmembrane region" description="Helical" evidence="7">
    <location>
        <begin position="177"/>
        <end position="200"/>
    </location>
</feature>
<keyword evidence="4 7" id="KW-0812">Transmembrane</keyword>
<evidence type="ECO:0000256" key="5">
    <source>
        <dbReference type="ARBA" id="ARBA00022989"/>
    </source>
</evidence>
<keyword evidence="3" id="KW-1003">Cell membrane</keyword>
<evidence type="ECO:0000256" key="4">
    <source>
        <dbReference type="ARBA" id="ARBA00022692"/>
    </source>
</evidence>
<dbReference type="GO" id="GO:0055085">
    <property type="term" value="P:transmembrane transport"/>
    <property type="evidence" value="ECO:0007669"/>
    <property type="project" value="InterPro"/>
</dbReference>
<dbReference type="InterPro" id="IPR035906">
    <property type="entry name" value="MetI-like_sf"/>
</dbReference>
<evidence type="ECO:0000313" key="9">
    <source>
        <dbReference type="EMBL" id="MPM32038.1"/>
    </source>
</evidence>
<feature type="transmembrane region" description="Helical" evidence="7">
    <location>
        <begin position="238"/>
        <end position="264"/>
    </location>
</feature>
<organism evidence="9">
    <name type="scientific">bioreactor metagenome</name>
    <dbReference type="NCBI Taxonomy" id="1076179"/>
    <lineage>
        <taxon>unclassified sequences</taxon>
        <taxon>metagenomes</taxon>
        <taxon>ecological metagenomes</taxon>
    </lineage>
</organism>
<dbReference type="InterPro" id="IPR000515">
    <property type="entry name" value="MetI-like"/>
</dbReference>
<proteinExistence type="predicted"/>
<accession>A0A644YVK7</accession>
<evidence type="ECO:0000256" key="6">
    <source>
        <dbReference type="ARBA" id="ARBA00023136"/>
    </source>
</evidence>
<dbReference type="Pfam" id="PF00528">
    <property type="entry name" value="BPD_transp_1"/>
    <property type="match status" value="1"/>
</dbReference>
<evidence type="ECO:0000259" key="8">
    <source>
        <dbReference type="PROSITE" id="PS50928"/>
    </source>
</evidence>
<dbReference type="CDD" id="cd06261">
    <property type="entry name" value="TM_PBP2"/>
    <property type="match status" value="1"/>
</dbReference>
<dbReference type="GO" id="GO:0005886">
    <property type="term" value="C:plasma membrane"/>
    <property type="evidence" value="ECO:0007669"/>
    <property type="project" value="UniProtKB-SubCell"/>
</dbReference>
<dbReference type="Gene3D" id="1.10.3720.10">
    <property type="entry name" value="MetI-like"/>
    <property type="match status" value="1"/>
</dbReference>
<gene>
    <name evidence="9" type="primary">dppB_24</name>
    <name evidence="9" type="ORF">SDC9_78596</name>
</gene>
<evidence type="ECO:0000256" key="1">
    <source>
        <dbReference type="ARBA" id="ARBA00004651"/>
    </source>
</evidence>
<dbReference type="PROSITE" id="PS50928">
    <property type="entry name" value="ABC_TM1"/>
    <property type="match status" value="1"/>
</dbReference>
<feature type="domain" description="ABC transmembrane type-1" evidence="8">
    <location>
        <begin position="96"/>
        <end position="303"/>
    </location>
</feature>
<feature type="transmembrane region" description="Helical" evidence="7">
    <location>
        <begin position="284"/>
        <end position="307"/>
    </location>
</feature>
<sequence length="317" mass="33999">MVRYVVKRLAAAIPIFIGITIIVYTLVSIAPGGPLDIINSAGSLSAEDLQQLKVSMGLDKPILVRYLIWLRDLVTGDLGVSYRTNQSVATMISLRIVPSLILTLTGTTLAILIGVPLGVLSAYRPYSPIDTLSSGLAFIGTSAPGFFISLVSVYIFAAKLKILPAQGMYSTETGKSLSSLLLHLLLPACVVALQSVGGYIKQTRGSVLEVLNEDYIKTARSKGLRETAIVIRHALRNALIPIVTLIGLSVPYMIGGAVVTEQIFSWPGIGSLMILSINNRDYPVIMGITVLISVTVLSANILLDLIYASLDPRISYQ</sequence>
<dbReference type="AlphaFoldDB" id="A0A644YVK7"/>
<dbReference type="PANTHER" id="PTHR43163:SF6">
    <property type="entry name" value="DIPEPTIDE TRANSPORT SYSTEM PERMEASE PROTEIN DPPB-RELATED"/>
    <property type="match status" value="1"/>
</dbReference>
<evidence type="ECO:0000256" key="2">
    <source>
        <dbReference type="ARBA" id="ARBA00022448"/>
    </source>
</evidence>
<dbReference type="PANTHER" id="PTHR43163">
    <property type="entry name" value="DIPEPTIDE TRANSPORT SYSTEM PERMEASE PROTEIN DPPB-RELATED"/>
    <property type="match status" value="1"/>
</dbReference>